<evidence type="ECO:0000256" key="7">
    <source>
        <dbReference type="ARBA" id="ARBA00022946"/>
    </source>
</evidence>
<evidence type="ECO:0000256" key="12">
    <source>
        <dbReference type="SAM" id="SignalP"/>
    </source>
</evidence>
<dbReference type="PANTHER" id="PTHR12219:SF8">
    <property type="entry name" value="NADH DEHYDROGENASE [UBIQUINONE] IRON-SULFUR PROTEIN 4, MITOCHONDRIAL"/>
    <property type="match status" value="1"/>
</dbReference>
<dbReference type="AlphaFoldDB" id="A0AAV5TXG0"/>
<accession>A0AAV5TXG0</accession>
<dbReference type="EMBL" id="BTSX01000005">
    <property type="protein sequence ID" value="GMS99057.1"/>
    <property type="molecule type" value="Genomic_DNA"/>
</dbReference>
<dbReference type="Pfam" id="PF04800">
    <property type="entry name" value="NDUS4"/>
    <property type="match status" value="1"/>
</dbReference>
<evidence type="ECO:0000256" key="8">
    <source>
        <dbReference type="ARBA" id="ARBA00022982"/>
    </source>
</evidence>
<evidence type="ECO:0000256" key="9">
    <source>
        <dbReference type="ARBA" id="ARBA00023128"/>
    </source>
</evidence>
<evidence type="ECO:0000256" key="11">
    <source>
        <dbReference type="RuleBase" id="RU367010"/>
    </source>
</evidence>
<dbReference type="InterPro" id="IPR006885">
    <property type="entry name" value="NADH_UbQ_FeS_4_mit-like"/>
</dbReference>
<keyword evidence="5 11" id="KW-0679">Respiratory chain</keyword>
<evidence type="ECO:0000313" key="14">
    <source>
        <dbReference type="Proteomes" id="UP001432027"/>
    </source>
</evidence>
<dbReference type="InterPro" id="IPR038532">
    <property type="entry name" value="NDUFS4-like_sf"/>
</dbReference>
<gene>
    <name evidence="13" type="ORF">PENTCL1PPCAC_21232</name>
</gene>
<organism evidence="13 14">
    <name type="scientific">Pristionchus entomophagus</name>
    <dbReference type="NCBI Taxonomy" id="358040"/>
    <lineage>
        <taxon>Eukaryota</taxon>
        <taxon>Metazoa</taxon>
        <taxon>Ecdysozoa</taxon>
        <taxon>Nematoda</taxon>
        <taxon>Chromadorea</taxon>
        <taxon>Rhabditida</taxon>
        <taxon>Rhabditina</taxon>
        <taxon>Diplogasteromorpha</taxon>
        <taxon>Diplogasteroidea</taxon>
        <taxon>Neodiplogasteridae</taxon>
        <taxon>Pristionchus</taxon>
    </lineage>
</organism>
<sequence>SLSLISWLLQMLRNLAPLACRVQTRACSVPTIREADAKRKPIDELLGTAQPKVESIKTVEEAHKAVIAGVPEEHQAARTARIFKPARESPQSAWNNTKAWKIELDNRGRWHNNLIGWASTADPLSNVSMHMKFPSKEDAIAFCEKNNWGYEVEEPQERQIKAKSYGWNYSWNKRCRNSTK</sequence>
<keyword evidence="10 11" id="KW-0472">Membrane</keyword>
<feature type="non-terminal residue" evidence="13">
    <location>
        <position position="1"/>
    </location>
</feature>
<keyword evidence="9 11" id="KW-0496">Mitochondrion</keyword>
<evidence type="ECO:0000256" key="5">
    <source>
        <dbReference type="ARBA" id="ARBA00022660"/>
    </source>
</evidence>
<keyword evidence="14" id="KW-1185">Reference proteome</keyword>
<comment type="similarity">
    <text evidence="2 11">Belongs to the complex I NDUFS4 subunit family.</text>
</comment>
<reference evidence="13" key="1">
    <citation type="submission" date="2023-10" db="EMBL/GenBank/DDBJ databases">
        <title>Genome assembly of Pristionchus species.</title>
        <authorList>
            <person name="Yoshida K."/>
            <person name="Sommer R.J."/>
        </authorList>
    </citation>
    <scope>NUCLEOTIDE SEQUENCE</scope>
    <source>
        <strain evidence="13">RS0144</strain>
    </source>
</reference>
<comment type="subcellular location">
    <subcellularLocation>
        <location evidence="11">Mitochondrion inner membrane</location>
        <topology evidence="11">Peripheral membrane protein</topology>
        <orientation evidence="11">Matrix side</orientation>
    </subcellularLocation>
</comment>
<dbReference type="Proteomes" id="UP001432027">
    <property type="component" value="Unassembled WGS sequence"/>
</dbReference>
<evidence type="ECO:0000256" key="2">
    <source>
        <dbReference type="ARBA" id="ARBA00005882"/>
    </source>
</evidence>
<dbReference type="GO" id="GO:0022900">
    <property type="term" value="P:electron transport chain"/>
    <property type="evidence" value="ECO:0007669"/>
    <property type="project" value="InterPro"/>
</dbReference>
<evidence type="ECO:0000256" key="10">
    <source>
        <dbReference type="ARBA" id="ARBA00023136"/>
    </source>
</evidence>
<keyword evidence="8 11" id="KW-0249">Electron transport</keyword>
<proteinExistence type="inferred from homology"/>
<evidence type="ECO:0000256" key="4">
    <source>
        <dbReference type="ARBA" id="ARBA00022448"/>
    </source>
</evidence>
<keyword evidence="7 11" id="KW-0809">Transit peptide</keyword>
<dbReference type="FunFam" id="3.30.160.190:FF:000001">
    <property type="entry name" value="NADH-ubiquinone oxidoreductase 21 kDa subunit mitochondrial"/>
    <property type="match status" value="1"/>
</dbReference>
<keyword evidence="4 11" id="KW-0813">Transport</keyword>
<dbReference type="PANTHER" id="PTHR12219">
    <property type="entry name" value="NADH-UBIQUINONE OXIDOREDUCTASE"/>
    <property type="match status" value="1"/>
</dbReference>
<feature type="signal peptide" evidence="12">
    <location>
        <begin position="1"/>
        <end position="26"/>
    </location>
</feature>
<protein>
    <recommendedName>
        <fullName evidence="3 11">NADH dehydrogenase [ubiquinone] iron-sulfur protein 4, mitochondrial</fullName>
    </recommendedName>
</protein>
<evidence type="ECO:0000256" key="3">
    <source>
        <dbReference type="ARBA" id="ARBA00015796"/>
    </source>
</evidence>
<evidence type="ECO:0000256" key="1">
    <source>
        <dbReference type="ARBA" id="ARBA00003195"/>
    </source>
</evidence>
<comment type="function">
    <text evidence="1 11">Accessory subunit of the mitochondrial membrane respiratory chain NADH dehydrogenase (Complex I), that is believed not to be involved in catalysis. Complex I functions in the transfer of electrons from NADH to the respiratory chain. The immediate electron acceptor for the enzyme is believed to be ubiquinone.</text>
</comment>
<evidence type="ECO:0000313" key="13">
    <source>
        <dbReference type="EMBL" id="GMS99057.1"/>
    </source>
</evidence>
<keyword evidence="6 11" id="KW-0999">Mitochondrion inner membrane</keyword>
<comment type="caution">
    <text evidence="13">The sequence shown here is derived from an EMBL/GenBank/DDBJ whole genome shotgun (WGS) entry which is preliminary data.</text>
</comment>
<feature type="chain" id="PRO_5043865264" description="NADH dehydrogenase [ubiquinone] iron-sulfur protein 4, mitochondrial" evidence="12">
    <location>
        <begin position="27"/>
        <end position="180"/>
    </location>
</feature>
<keyword evidence="12" id="KW-0732">Signal</keyword>
<evidence type="ECO:0000256" key="6">
    <source>
        <dbReference type="ARBA" id="ARBA00022792"/>
    </source>
</evidence>
<name>A0AAV5TXG0_9BILA</name>
<dbReference type="GO" id="GO:0005743">
    <property type="term" value="C:mitochondrial inner membrane"/>
    <property type="evidence" value="ECO:0007669"/>
    <property type="project" value="UniProtKB-SubCell"/>
</dbReference>
<dbReference type="Gene3D" id="3.30.160.190">
    <property type="entry name" value="atu1810 like domain"/>
    <property type="match status" value="1"/>
</dbReference>